<feature type="region of interest" description="Disordered" evidence="1">
    <location>
        <begin position="1"/>
        <end position="41"/>
    </location>
</feature>
<proteinExistence type="predicted"/>
<organism evidence="2">
    <name type="scientific">uncultured Thermomicrobiales bacterium</name>
    <dbReference type="NCBI Taxonomy" id="1645740"/>
    <lineage>
        <taxon>Bacteria</taxon>
        <taxon>Pseudomonadati</taxon>
        <taxon>Thermomicrobiota</taxon>
        <taxon>Thermomicrobia</taxon>
        <taxon>Thermomicrobiales</taxon>
        <taxon>environmental samples</taxon>
    </lineage>
</organism>
<sequence>WYPKNGKWRDRCPVPLGSPAPGAGSATGGQCRATPPVRRPV</sequence>
<gene>
    <name evidence="2" type="ORF">AVDCRST_MAG73-2078</name>
</gene>
<dbReference type="EMBL" id="CADCWE010000130">
    <property type="protein sequence ID" value="CAA9542469.1"/>
    <property type="molecule type" value="Genomic_DNA"/>
</dbReference>
<dbReference type="AlphaFoldDB" id="A0A6J4UAF4"/>
<feature type="non-terminal residue" evidence="2">
    <location>
        <position position="41"/>
    </location>
</feature>
<accession>A0A6J4UAF4</accession>
<feature type="non-terminal residue" evidence="2">
    <location>
        <position position="1"/>
    </location>
</feature>
<name>A0A6J4UAF4_9BACT</name>
<evidence type="ECO:0000256" key="1">
    <source>
        <dbReference type="SAM" id="MobiDB-lite"/>
    </source>
</evidence>
<reference evidence="2" key="1">
    <citation type="submission" date="2020-02" db="EMBL/GenBank/DDBJ databases">
        <authorList>
            <person name="Meier V. D."/>
        </authorList>
    </citation>
    <scope>NUCLEOTIDE SEQUENCE</scope>
    <source>
        <strain evidence="2">AVDCRST_MAG73</strain>
    </source>
</reference>
<evidence type="ECO:0000313" key="2">
    <source>
        <dbReference type="EMBL" id="CAA9542469.1"/>
    </source>
</evidence>
<protein>
    <submittedName>
        <fullName evidence="2">Uncharacterized protein</fullName>
    </submittedName>
</protein>